<reference evidence="3 4" key="1">
    <citation type="submission" date="2017-03" db="EMBL/GenBank/DDBJ databases">
        <authorList>
            <person name="Safronova V.I."/>
            <person name="Sazanova A.L."/>
            <person name="Chirak E.R."/>
        </authorList>
    </citation>
    <scope>NUCLEOTIDE SEQUENCE [LARGE SCALE GENOMIC DNA]</scope>
    <source>
        <strain evidence="3 4">Tri-43</strain>
    </source>
</reference>
<accession>A0A4Q1UE13</accession>
<dbReference type="Gene3D" id="1.10.443.10">
    <property type="entry name" value="Intergrase catalytic core"/>
    <property type="match status" value="1"/>
</dbReference>
<dbReference type="Pfam" id="PF00589">
    <property type="entry name" value="Phage_integrase"/>
    <property type="match status" value="1"/>
</dbReference>
<keyword evidence="1" id="KW-0233">DNA recombination</keyword>
<protein>
    <recommendedName>
        <fullName evidence="2">Tyr recombinase domain-containing protein</fullName>
    </recommendedName>
</protein>
<dbReference type="EMBL" id="MZMU01000003">
    <property type="protein sequence ID" value="RXT29337.1"/>
    <property type="molecule type" value="Genomic_DNA"/>
</dbReference>
<dbReference type="PROSITE" id="PS51898">
    <property type="entry name" value="TYR_RECOMBINASE"/>
    <property type="match status" value="1"/>
</dbReference>
<proteinExistence type="predicted"/>
<name>A0A4Q1UE13_RHILE</name>
<organism evidence="3 4">
    <name type="scientific">Rhizobium leguminosarum</name>
    <dbReference type="NCBI Taxonomy" id="384"/>
    <lineage>
        <taxon>Bacteria</taxon>
        <taxon>Pseudomonadati</taxon>
        <taxon>Pseudomonadota</taxon>
        <taxon>Alphaproteobacteria</taxon>
        <taxon>Hyphomicrobiales</taxon>
        <taxon>Rhizobiaceae</taxon>
        <taxon>Rhizobium/Agrobacterium group</taxon>
        <taxon>Rhizobium</taxon>
    </lineage>
</organism>
<dbReference type="InterPro" id="IPR013762">
    <property type="entry name" value="Integrase-like_cat_sf"/>
</dbReference>
<comment type="caution">
    <text evidence="3">The sequence shown here is derived from an EMBL/GenBank/DDBJ whole genome shotgun (WGS) entry which is preliminary data.</text>
</comment>
<evidence type="ECO:0000313" key="3">
    <source>
        <dbReference type="EMBL" id="RXT29337.1"/>
    </source>
</evidence>
<dbReference type="InterPro" id="IPR011010">
    <property type="entry name" value="DNA_brk_join_enz"/>
</dbReference>
<gene>
    <name evidence="3" type="ORF">B5P46_11690</name>
</gene>
<dbReference type="GO" id="GO:0015074">
    <property type="term" value="P:DNA integration"/>
    <property type="evidence" value="ECO:0007669"/>
    <property type="project" value="InterPro"/>
</dbReference>
<sequence>MSTDRTDPKITYVTWRHGRPRFIPSKGLRERGYEGEDLKNDDGAWMTAGQCLEWSRAFTRQLAREEAAKPKKKAKAKKPTPAAVPLTRSYSVEQLFADWLEPKLNPHMGTLAKKTVDEYRYKGNVFKNYAPDIWTSEVEALDKPICLGVYDKLFVLAGHASAHGAMTILGIAIEWAISRGRVRGLVVNPAHGLGMAAPPARLRVGSIEEIDHYVATADAAGWPEIGDMIMLGVWTGQRQGDRLELRYEGVRARRMHFRQMKTGARVSIPVARELQKRLDAAIVRRKDLGIDDEHVVVCERLKRPFTSSHYRHKIEDIRAIAALTMPSIADLRDQDLRDTAVTWLKRAGCEIHEICAITGHSPRTIFDILKHYMAIEEEDATAAIEKMEKWHAKERRKRKTA</sequence>
<dbReference type="InterPro" id="IPR002104">
    <property type="entry name" value="Integrase_catalytic"/>
</dbReference>
<dbReference type="Proteomes" id="UP000290767">
    <property type="component" value="Unassembled WGS sequence"/>
</dbReference>
<dbReference type="GO" id="GO:0003677">
    <property type="term" value="F:DNA binding"/>
    <property type="evidence" value="ECO:0007669"/>
    <property type="project" value="InterPro"/>
</dbReference>
<dbReference type="SUPFAM" id="SSF56349">
    <property type="entry name" value="DNA breaking-rejoining enzymes"/>
    <property type="match status" value="1"/>
</dbReference>
<evidence type="ECO:0000259" key="2">
    <source>
        <dbReference type="PROSITE" id="PS51898"/>
    </source>
</evidence>
<dbReference type="RefSeq" id="WP_129418781.1">
    <property type="nucleotide sequence ID" value="NZ_MZMU01000003.1"/>
</dbReference>
<dbReference type="GO" id="GO:0006310">
    <property type="term" value="P:DNA recombination"/>
    <property type="evidence" value="ECO:0007669"/>
    <property type="project" value="UniProtKB-KW"/>
</dbReference>
<dbReference type="AlphaFoldDB" id="A0A4Q1UE13"/>
<evidence type="ECO:0000313" key="4">
    <source>
        <dbReference type="Proteomes" id="UP000290767"/>
    </source>
</evidence>
<evidence type="ECO:0000256" key="1">
    <source>
        <dbReference type="ARBA" id="ARBA00023172"/>
    </source>
</evidence>
<feature type="domain" description="Tyr recombinase" evidence="2">
    <location>
        <begin position="200"/>
        <end position="385"/>
    </location>
</feature>